<dbReference type="InterPro" id="IPR024983">
    <property type="entry name" value="CHAT_dom"/>
</dbReference>
<evidence type="ECO:0000259" key="1">
    <source>
        <dbReference type="Pfam" id="PF12770"/>
    </source>
</evidence>
<sequence>MTMEEEAALLGKVDSTETVAALAQSLSAKFLHGLDLFSDSIRDAVAGSSIFHHHGHVLFKAKSALDLALALEATKGKEVQTVTVRDMFRWKLSEVALIGGQWAIIGCCSGMMSISSADDILGLPTTMFHAGASSVVSAL</sequence>
<dbReference type="GeneID" id="19162693"/>
<comment type="caution">
    <text evidence="2">The sequence shown here is derived from an EMBL/GenBank/DDBJ whole genome shotgun (WGS) entry which is preliminary data.</text>
</comment>
<proteinExistence type="predicted"/>
<organism evidence="2 3">
    <name type="scientific">Capronia coronata CBS 617.96</name>
    <dbReference type="NCBI Taxonomy" id="1182541"/>
    <lineage>
        <taxon>Eukaryota</taxon>
        <taxon>Fungi</taxon>
        <taxon>Dikarya</taxon>
        <taxon>Ascomycota</taxon>
        <taxon>Pezizomycotina</taxon>
        <taxon>Eurotiomycetes</taxon>
        <taxon>Chaetothyriomycetidae</taxon>
        <taxon>Chaetothyriales</taxon>
        <taxon>Herpotrichiellaceae</taxon>
        <taxon>Capronia</taxon>
    </lineage>
</organism>
<dbReference type="RefSeq" id="XP_007726894.1">
    <property type="nucleotide sequence ID" value="XM_007728704.1"/>
</dbReference>
<dbReference type="HOGENOM" id="CLU_1844821_0_0_1"/>
<name>W9XNF8_9EURO</name>
<dbReference type="Proteomes" id="UP000019484">
    <property type="component" value="Unassembled WGS sequence"/>
</dbReference>
<dbReference type="OrthoDB" id="9991317at2759"/>
<protein>
    <recommendedName>
        <fullName evidence="1">CHAT domain-containing protein</fullName>
    </recommendedName>
</protein>
<dbReference type="Pfam" id="PF12770">
    <property type="entry name" value="CHAT"/>
    <property type="match status" value="1"/>
</dbReference>
<evidence type="ECO:0000313" key="2">
    <source>
        <dbReference type="EMBL" id="EXJ81773.1"/>
    </source>
</evidence>
<reference evidence="2 3" key="1">
    <citation type="submission" date="2013-03" db="EMBL/GenBank/DDBJ databases">
        <title>The Genome Sequence of Capronia coronata CBS 617.96.</title>
        <authorList>
            <consortium name="The Broad Institute Genomics Platform"/>
            <person name="Cuomo C."/>
            <person name="de Hoog S."/>
            <person name="Gorbushina A."/>
            <person name="Walker B."/>
            <person name="Young S.K."/>
            <person name="Zeng Q."/>
            <person name="Gargeya S."/>
            <person name="Fitzgerald M."/>
            <person name="Haas B."/>
            <person name="Abouelleil A."/>
            <person name="Allen A.W."/>
            <person name="Alvarado L."/>
            <person name="Arachchi H.M."/>
            <person name="Berlin A.M."/>
            <person name="Chapman S.B."/>
            <person name="Gainer-Dewar J."/>
            <person name="Goldberg J."/>
            <person name="Griggs A."/>
            <person name="Gujja S."/>
            <person name="Hansen M."/>
            <person name="Howarth C."/>
            <person name="Imamovic A."/>
            <person name="Ireland A."/>
            <person name="Larimer J."/>
            <person name="McCowan C."/>
            <person name="Murphy C."/>
            <person name="Pearson M."/>
            <person name="Poon T.W."/>
            <person name="Priest M."/>
            <person name="Roberts A."/>
            <person name="Saif S."/>
            <person name="Shea T."/>
            <person name="Sisk P."/>
            <person name="Sykes S."/>
            <person name="Wortman J."/>
            <person name="Nusbaum C."/>
            <person name="Birren B."/>
        </authorList>
    </citation>
    <scope>NUCLEOTIDE SEQUENCE [LARGE SCALE GENOMIC DNA]</scope>
    <source>
        <strain evidence="2 3">CBS 617.96</strain>
    </source>
</reference>
<dbReference type="AlphaFoldDB" id="W9XNF8"/>
<evidence type="ECO:0000313" key="3">
    <source>
        <dbReference type="Proteomes" id="UP000019484"/>
    </source>
</evidence>
<dbReference type="EMBL" id="AMWN01000007">
    <property type="protein sequence ID" value="EXJ81773.1"/>
    <property type="molecule type" value="Genomic_DNA"/>
</dbReference>
<accession>W9XNF8</accession>
<feature type="domain" description="CHAT" evidence="1">
    <location>
        <begin position="17"/>
        <end position="138"/>
    </location>
</feature>
<keyword evidence="3" id="KW-1185">Reference proteome</keyword>
<gene>
    <name evidence="2" type="ORF">A1O1_07838</name>
</gene>